<accession>A0A0F9CJC2</accession>
<sequence>MDQTTATNKLTPDTRLFPPDYRGKYPHMFPRDVLVWERFLGTFGSLYNEFAYDVRVGEKTWVNPRWEENYKKDAQILSQLRIDAVGFKDSAVEIIEEDMREMDLNDIMKWFKESELFKTSHKIPIDGVDEETKEDKKDNTGTINPARADIMIDMSTLELVTLMAEGNQGALNTLTKIMTVDGLDDFFELILNLDDMNIRGEQIWVAYTDHAMMNADKLKACARNRCPVMIDVVNRRCSVRHIAVVRGASVKRFDKNEA</sequence>
<evidence type="ECO:0000313" key="1">
    <source>
        <dbReference type="EMBL" id="KKL26547.1"/>
    </source>
</evidence>
<proteinExistence type="predicted"/>
<name>A0A0F9CJC2_9ZZZZ</name>
<dbReference type="AlphaFoldDB" id="A0A0F9CJC2"/>
<dbReference type="EMBL" id="LAZR01035800">
    <property type="protein sequence ID" value="KKL26547.1"/>
    <property type="molecule type" value="Genomic_DNA"/>
</dbReference>
<gene>
    <name evidence="1" type="ORF">LCGC14_2394180</name>
</gene>
<comment type="caution">
    <text evidence="1">The sequence shown here is derived from an EMBL/GenBank/DDBJ whole genome shotgun (WGS) entry which is preliminary data.</text>
</comment>
<reference evidence="1" key="1">
    <citation type="journal article" date="2015" name="Nature">
        <title>Complex archaea that bridge the gap between prokaryotes and eukaryotes.</title>
        <authorList>
            <person name="Spang A."/>
            <person name="Saw J.H."/>
            <person name="Jorgensen S.L."/>
            <person name="Zaremba-Niedzwiedzka K."/>
            <person name="Martijn J."/>
            <person name="Lind A.E."/>
            <person name="van Eijk R."/>
            <person name="Schleper C."/>
            <person name="Guy L."/>
            <person name="Ettema T.J."/>
        </authorList>
    </citation>
    <scope>NUCLEOTIDE SEQUENCE</scope>
</reference>
<organism evidence="1">
    <name type="scientific">marine sediment metagenome</name>
    <dbReference type="NCBI Taxonomy" id="412755"/>
    <lineage>
        <taxon>unclassified sequences</taxon>
        <taxon>metagenomes</taxon>
        <taxon>ecological metagenomes</taxon>
    </lineage>
</organism>
<protein>
    <submittedName>
        <fullName evidence="1">Uncharacterized protein</fullName>
    </submittedName>
</protein>